<comment type="caution">
    <text evidence="5">The sequence shown here is derived from an EMBL/GenBank/DDBJ whole genome shotgun (WGS) entry which is preliminary data.</text>
</comment>
<accession>A0A6D2K8I1</accession>
<dbReference type="Proteomes" id="UP000467841">
    <property type="component" value="Unassembled WGS sequence"/>
</dbReference>
<dbReference type="InterPro" id="IPR005123">
    <property type="entry name" value="Oxoglu/Fe-dep_dioxygenase_dom"/>
</dbReference>
<dbReference type="Pfam" id="PF03171">
    <property type="entry name" value="2OG-FeII_Oxy"/>
    <property type="match status" value="1"/>
</dbReference>
<keyword evidence="1 3" id="KW-0479">Metal-binding</keyword>
<dbReference type="InterPro" id="IPR044861">
    <property type="entry name" value="IPNS-like_FE2OG_OXY"/>
</dbReference>
<dbReference type="GO" id="GO:0046872">
    <property type="term" value="F:metal ion binding"/>
    <property type="evidence" value="ECO:0007669"/>
    <property type="project" value="UniProtKB-KW"/>
</dbReference>
<dbReference type="GO" id="GO:0016491">
    <property type="term" value="F:oxidoreductase activity"/>
    <property type="evidence" value="ECO:0007669"/>
    <property type="project" value="UniProtKB-KW"/>
</dbReference>
<reference evidence="5" key="1">
    <citation type="submission" date="2020-01" db="EMBL/GenBank/DDBJ databases">
        <authorList>
            <person name="Mishra B."/>
        </authorList>
    </citation>
    <scope>NUCLEOTIDE SEQUENCE [LARGE SCALE GENOMIC DNA]</scope>
</reference>
<comment type="similarity">
    <text evidence="3">Belongs to the iron/ascorbate-dependent oxidoreductase family.</text>
</comment>
<evidence type="ECO:0000256" key="3">
    <source>
        <dbReference type="RuleBase" id="RU003682"/>
    </source>
</evidence>
<evidence type="ECO:0000256" key="2">
    <source>
        <dbReference type="ARBA" id="ARBA00023004"/>
    </source>
</evidence>
<dbReference type="Gene3D" id="2.60.120.330">
    <property type="entry name" value="B-lactam Antibiotic, Isopenicillin N Synthase, Chain"/>
    <property type="match status" value="2"/>
</dbReference>
<evidence type="ECO:0000256" key="1">
    <source>
        <dbReference type="ARBA" id="ARBA00022723"/>
    </source>
</evidence>
<sequence length="431" mass="48809">MASQPPFETNFSSIFGSSFPGSTSDNNTVEPTVQAAGIKLPVINLSHLTNGDEVKRKRCVRQMVEAAKEWGFFQIVNYGIPKEVFEMMFLEEKKLFDRSFSEKVGEKFSDLSKNCYRWGNPSATSPAQYSLSEAFHITLAEISSFSYERNNLSFLRFNKYHPRVFGSEVLGLVPHTDTSFITILFQDQIGGLELNKNGQWIGVKPCSEALTVNIGDMFQALSNGVYQSVRHRVISPVNVERLSIAFFVCPYLETEIECFGNPKKYRRFSFREYKEQNERDVKETGDKVGLSSHIGTTVQGNYKAIIGTENPTTRRRRKRTVGDDSRSRFGDFVEDHTSLSFISSDLIDHTNQKPWISLSGFEFINQMSPAGAEASSSRKGKGIRLKHHRHDFSFLSVLDNGRIEDNDGRGGQGRDPVWRCYQVDGQNRTCS</sequence>
<evidence type="ECO:0000259" key="4">
    <source>
        <dbReference type="PROSITE" id="PS51471"/>
    </source>
</evidence>
<dbReference type="AlphaFoldDB" id="A0A6D2K8I1"/>
<dbReference type="OrthoDB" id="288590at2759"/>
<dbReference type="Pfam" id="PF14226">
    <property type="entry name" value="DIOX_N"/>
    <property type="match status" value="1"/>
</dbReference>
<dbReference type="SUPFAM" id="SSF51197">
    <property type="entry name" value="Clavaminate synthase-like"/>
    <property type="match status" value="1"/>
</dbReference>
<gene>
    <name evidence="5" type="ORF">MERR_LOCUS35675</name>
</gene>
<dbReference type="InterPro" id="IPR026992">
    <property type="entry name" value="DIOX_N"/>
</dbReference>
<evidence type="ECO:0000313" key="5">
    <source>
        <dbReference type="EMBL" id="CAA7048440.1"/>
    </source>
</evidence>
<dbReference type="InterPro" id="IPR050231">
    <property type="entry name" value="Iron_ascorbate_oxido_reductase"/>
</dbReference>
<protein>
    <recommendedName>
        <fullName evidence="4">Fe2OG dioxygenase domain-containing protein</fullName>
    </recommendedName>
</protein>
<evidence type="ECO:0000313" key="6">
    <source>
        <dbReference type="Proteomes" id="UP000467841"/>
    </source>
</evidence>
<keyword evidence="2 3" id="KW-0408">Iron</keyword>
<dbReference type="InterPro" id="IPR027443">
    <property type="entry name" value="IPNS-like_sf"/>
</dbReference>
<dbReference type="EMBL" id="CACVBM020001385">
    <property type="protein sequence ID" value="CAA7048440.1"/>
    <property type="molecule type" value="Genomic_DNA"/>
</dbReference>
<organism evidence="5 6">
    <name type="scientific">Microthlaspi erraticum</name>
    <dbReference type="NCBI Taxonomy" id="1685480"/>
    <lineage>
        <taxon>Eukaryota</taxon>
        <taxon>Viridiplantae</taxon>
        <taxon>Streptophyta</taxon>
        <taxon>Embryophyta</taxon>
        <taxon>Tracheophyta</taxon>
        <taxon>Spermatophyta</taxon>
        <taxon>Magnoliopsida</taxon>
        <taxon>eudicotyledons</taxon>
        <taxon>Gunneridae</taxon>
        <taxon>Pentapetalae</taxon>
        <taxon>rosids</taxon>
        <taxon>malvids</taxon>
        <taxon>Brassicales</taxon>
        <taxon>Brassicaceae</taxon>
        <taxon>Coluteocarpeae</taxon>
        <taxon>Microthlaspi</taxon>
    </lineage>
</organism>
<keyword evidence="6" id="KW-1185">Reference proteome</keyword>
<name>A0A6D2K8I1_9BRAS</name>
<feature type="domain" description="Fe2OG dioxygenase" evidence="4">
    <location>
        <begin position="151"/>
        <end position="250"/>
    </location>
</feature>
<dbReference type="PROSITE" id="PS51471">
    <property type="entry name" value="FE2OG_OXY"/>
    <property type="match status" value="1"/>
</dbReference>
<dbReference type="PANTHER" id="PTHR47990">
    <property type="entry name" value="2-OXOGLUTARATE (2OG) AND FE(II)-DEPENDENT OXYGENASE SUPERFAMILY PROTEIN-RELATED"/>
    <property type="match status" value="1"/>
</dbReference>
<keyword evidence="3" id="KW-0560">Oxidoreductase</keyword>
<proteinExistence type="inferred from homology"/>